<dbReference type="PANTHER" id="PTHR43689">
    <property type="entry name" value="HYDROLASE"/>
    <property type="match status" value="1"/>
</dbReference>
<dbReference type="AlphaFoldDB" id="A0A506TXF1"/>
<dbReference type="Proteomes" id="UP000320314">
    <property type="component" value="Unassembled WGS sequence"/>
</dbReference>
<dbReference type="SUPFAM" id="SSF53474">
    <property type="entry name" value="alpha/beta-Hydrolases"/>
    <property type="match status" value="1"/>
</dbReference>
<dbReference type="InterPro" id="IPR029058">
    <property type="entry name" value="AB_hydrolase_fold"/>
</dbReference>
<gene>
    <name evidence="3" type="ORF">FJU11_13755</name>
</gene>
<name>A0A506TXF1_9HYPH</name>
<accession>A0A506TXF1</accession>
<reference evidence="3 4" key="1">
    <citation type="submission" date="2019-06" db="EMBL/GenBank/DDBJ databases">
        <authorList>
            <person name="Li M."/>
        </authorList>
    </citation>
    <scope>NUCLEOTIDE SEQUENCE [LARGE SCALE GENOMIC DNA]</scope>
    <source>
        <strain evidence="3 4">BGMRC6574</strain>
    </source>
</reference>
<dbReference type="PANTHER" id="PTHR43689:SF8">
    <property type="entry name" value="ALPHA_BETA-HYDROLASES SUPERFAMILY PROTEIN"/>
    <property type="match status" value="1"/>
</dbReference>
<keyword evidence="3" id="KW-0378">Hydrolase</keyword>
<sequence>MSSFLLGICALAAVVALFTAVQTRRIEARFPPLGARFDVGGFALHAVHVTRPETADLPALVFIHGASGNLRDQMQAFRKPLEGRAEMVFVDRPGHGYSDRGGPGNDRPDGQARAIATLLERLGIERAIIVGHSLGSAIAVNFALVAPEKTLGLVFLAPATHPWPGGVAWYNTLAARPIAGRLFAHLVAMPAGLSRVKAGTACVFQPNEMPDSYAETGAALVLRPSAFRSNARDLAFLHAHIVETAPCYPTITAPTTIVTGDRDGVVLPDLHSRGLARDIAGSRLVWLEGVGHKPDYAATDVAISAIEEVAKRAIPAPADANSEEAAAAKRSQIPVSPSEPI</sequence>
<dbReference type="PRINTS" id="PR00111">
    <property type="entry name" value="ABHYDROLASE"/>
</dbReference>
<organism evidence="3 4">
    <name type="scientific">Pararhizobium mangrovi</name>
    <dbReference type="NCBI Taxonomy" id="2590452"/>
    <lineage>
        <taxon>Bacteria</taxon>
        <taxon>Pseudomonadati</taxon>
        <taxon>Pseudomonadota</taxon>
        <taxon>Alphaproteobacteria</taxon>
        <taxon>Hyphomicrobiales</taxon>
        <taxon>Rhizobiaceae</taxon>
        <taxon>Rhizobium/Agrobacterium group</taxon>
        <taxon>Pararhizobium</taxon>
    </lineage>
</organism>
<evidence type="ECO:0000313" key="4">
    <source>
        <dbReference type="Proteomes" id="UP000320314"/>
    </source>
</evidence>
<feature type="region of interest" description="Disordered" evidence="1">
    <location>
        <begin position="316"/>
        <end position="341"/>
    </location>
</feature>
<dbReference type="EMBL" id="VHLH01000027">
    <property type="protein sequence ID" value="TPW26722.1"/>
    <property type="molecule type" value="Genomic_DNA"/>
</dbReference>
<dbReference type="GO" id="GO:0016787">
    <property type="term" value="F:hydrolase activity"/>
    <property type="evidence" value="ECO:0007669"/>
    <property type="project" value="UniProtKB-KW"/>
</dbReference>
<feature type="compositionally biased region" description="Low complexity" evidence="1">
    <location>
        <begin position="316"/>
        <end position="325"/>
    </location>
</feature>
<comment type="caution">
    <text evidence="3">The sequence shown here is derived from an EMBL/GenBank/DDBJ whole genome shotgun (WGS) entry which is preliminary data.</text>
</comment>
<keyword evidence="4" id="KW-1185">Reference proteome</keyword>
<evidence type="ECO:0000256" key="1">
    <source>
        <dbReference type="SAM" id="MobiDB-lite"/>
    </source>
</evidence>
<dbReference type="Gene3D" id="3.40.50.1820">
    <property type="entry name" value="alpha/beta hydrolase"/>
    <property type="match status" value="1"/>
</dbReference>
<evidence type="ECO:0000259" key="2">
    <source>
        <dbReference type="Pfam" id="PF00561"/>
    </source>
</evidence>
<dbReference type="InterPro" id="IPR000073">
    <property type="entry name" value="AB_hydrolase_1"/>
</dbReference>
<protein>
    <submittedName>
        <fullName evidence="3">Alpha/beta hydrolase</fullName>
    </submittedName>
</protein>
<dbReference type="OrthoDB" id="9815441at2"/>
<feature type="domain" description="AB hydrolase-1" evidence="2">
    <location>
        <begin position="58"/>
        <end position="292"/>
    </location>
</feature>
<evidence type="ECO:0000313" key="3">
    <source>
        <dbReference type="EMBL" id="TPW26722.1"/>
    </source>
</evidence>
<dbReference type="Pfam" id="PF00561">
    <property type="entry name" value="Abhydrolase_1"/>
    <property type="match status" value="1"/>
</dbReference>
<proteinExistence type="predicted"/>